<comment type="caution">
    <text evidence="3">The sequence shown here is derived from an EMBL/GenBank/DDBJ whole genome shotgun (WGS) entry which is preliminary data.</text>
</comment>
<dbReference type="Proteomes" id="UP001591681">
    <property type="component" value="Unassembled WGS sequence"/>
</dbReference>
<dbReference type="PANTHER" id="PTHR34153">
    <property type="entry name" value="SI:CH211-262H13.3-RELATED-RELATED"/>
    <property type="match status" value="1"/>
</dbReference>
<dbReference type="Pfam" id="PF16064">
    <property type="entry name" value="DUF4806"/>
    <property type="match status" value="1"/>
</dbReference>
<evidence type="ECO:0000313" key="4">
    <source>
        <dbReference type="Proteomes" id="UP001591681"/>
    </source>
</evidence>
<evidence type="ECO:0000256" key="1">
    <source>
        <dbReference type="SAM" id="MobiDB-lite"/>
    </source>
</evidence>
<sequence>MSPMGITAIKQRFCVPWEAVLHEENYEEGRRKAREAEHRSDLQSDTDMTDKRPNRKRMRSVRLAPLGVEVESEEEDDGPPLPKRNPPALAVSAFSLNPTPVPATVTPTVLPPVPTVPDFSVNHTPVPATLTPTVPATPTPIFLPPVSDPKTFTQLSPLSEVLSWEPGRSAPSLLREVLTKLEMVLDQQSTILQIIQRQNASPTISRVEGLPMVDMMALQALEQSLQSEEEIDKLINYLGVIGGMNTKDCVWKMMGRVFTNELARNLNWRGINGKVALSKLKIKDIITRAVRKNPLASGASESDVESVMKRWLQLAADREGGRKRRMLE</sequence>
<accession>A0ABD1KFJ8</accession>
<evidence type="ECO:0000313" key="3">
    <source>
        <dbReference type="EMBL" id="KAL2097880.1"/>
    </source>
</evidence>
<protein>
    <recommendedName>
        <fullName evidence="2">DUF4806 domain-containing protein</fullName>
    </recommendedName>
</protein>
<feature type="domain" description="DUF4806" evidence="2">
    <location>
        <begin position="211"/>
        <end position="286"/>
    </location>
</feature>
<reference evidence="3 4" key="1">
    <citation type="submission" date="2024-09" db="EMBL/GenBank/DDBJ databases">
        <title>A chromosome-level genome assembly of Gray's grenadier anchovy, Coilia grayii.</title>
        <authorList>
            <person name="Fu Z."/>
        </authorList>
    </citation>
    <scope>NUCLEOTIDE SEQUENCE [LARGE SCALE GENOMIC DNA]</scope>
    <source>
        <strain evidence="3">G4</strain>
        <tissue evidence="3">Muscle</tissue>
    </source>
</reference>
<dbReference type="InterPro" id="IPR032071">
    <property type="entry name" value="DUF4806"/>
</dbReference>
<organism evidence="3 4">
    <name type="scientific">Coilia grayii</name>
    <name type="common">Gray's grenadier anchovy</name>
    <dbReference type="NCBI Taxonomy" id="363190"/>
    <lineage>
        <taxon>Eukaryota</taxon>
        <taxon>Metazoa</taxon>
        <taxon>Chordata</taxon>
        <taxon>Craniata</taxon>
        <taxon>Vertebrata</taxon>
        <taxon>Euteleostomi</taxon>
        <taxon>Actinopterygii</taxon>
        <taxon>Neopterygii</taxon>
        <taxon>Teleostei</taxon>
        <taxon>Clupei</taxon>
        <taxon>Clupeiformes</taxon>
        <taxon>Clupeoidei</taxon>
        <taxon>Engraulidae</taxon>
        <taxon>Coilinae</taxon>
        <taxon>Coilia</taxon>
    </lineage>
</organism>
<dbReference type="PANTHER" id="PTHR34153:SF2">
    <property type="entry name" value="SI:CH211-262H13.3-RELATED"/>
    <property type="match status" value="1"/>
</dbReference>
<name>A0ABD1KFJ8_9TELE</name>
<dbReference type="EMBL" id="JBHFQA010000006">
    <property type="protein sequence ID" value="KAL2097880.1"/>
    <property type="molecule type" value="Genomic_DNA"/>
</dbReference>
<feature type="compositionally biased region" description="Basic and acidic residues" evidence="1">
    <location>
        <begin position="26"/>
        <end position="52"/>
    </location>
</feature>
<evidence type="ECO:0000259" key="2">
    <source>
        <dbReference type="Pfam" id="PF16064"/>
    </source>
</evidence>
<gene>
    <name evidence="3" type="ORF">ACEWY4_007087</name>
</gene>
<proteinExistence type="predicted"/>
<dbReference type="AlphaFoldDB" id="A0ABD1KFJ8"/>
<feature type="region of interest" description="Disordered" evidence="1">
    <location>
        <begin position="26"/>
        <end position="88"/>
    </location>
</feature>
<keyword evidence="4" id="KW-1185">Reference proteome</keyword>